<reference evidence="4" key="1">
    <citation type="journal article" date="2014" name="Proc. Natl. Acad. Sci. U.S.A.">
        <title>Extensive sampling of basidiomycete genomes demonstrates inadequacy of the white-rot/brown-rot paradigm for wood decay fungi.</title>
        <authorList>
            <person name="Riley R."/>
            <person name="Salamov A.A."/>
            <person name="Brown D.W."/>
            <person name="Nagy L.G."/>
            <person name="Floudas D."/>
            <person name="Held B.W."/>
            <person name="Levasseur A."/>
            <person name="Lombard V."/>
            <person name="Morin E."/>
            <person name="Otillar R."/>
            <person name="Lindquist E.A."/>
            <person name="Sun H."/>
            <person name="LaButti K.M."/>
            <person name="Schmutz J."/>
            <person name="Jabbour D."/>
            <person name="Luo H."/>
            <person name="Baker S.E."/>
            <person name="Pisabarro A.G."/>
            <person name="Walton J.D."/>
            <person name="Blanchette R.A."/>
            <person name="Henrissat B."/>
            <person name="Martin F."/>
            <person name="Cullen D."/>
            <person name="Hibbett D.S."/>
            <person name="Grigoriev I.V."/>
        </authorList>
    </citation>
    <scope>NUCLEOTIDE SEQUENCE [LARGE SCALE GENOMIC DNA]</scope>
    <source>
        <strain evidence="4">MUCL 33604</strain>
    </source>
</reference>
<dbReference type="OrthoDB" id="8954335at2759"/>
<evidence type="ECO:0000313" key="3">
    <source>
        <dbReference type="EMBL" id="KDQ59852.1"/>
    </source>
</evidence>
<feature type="region of interest" description="Disordered" evidence="1">
    <location>
        <begin position="1"/>
        <end position="30"/>
    </location>
</feature>
<evidence type="ECO:0000256" key="1">
    <source>
        <dbReference type="SAM" id="MobiDB-lite"/>
    </source>
</evidence>
<dbReference type="EMBL" id="KL197715">
    <property type="protein sequence ID" value="KDQ59852.1"/>
    <property type="molecule type" value="Genomic_DNA"/>
</dbReference>
<evidence type="ECO:0000259" key="2">
    <source>
        <dbReference type="Pfam" id="PF01926"/>
    </source>
</evidence>
<dbReference type="CDD" id="cd00882">
    <property type="entry name" value="Ras_like_GTPase"/>
    <property type="match status" value="1"/>
</dbReference>
<dbReference type="GO" id="GO:0005525">
    <property type="term" value="F:GTP binding"/>
    <property type="evidence" value="ECO:0007669"/>
    <property type="project" value="InterPro"/>
</dbReference>
<dbReference type="AlphaFoldDB" id="A0A067Q8L7"/>
<dbReference type="STRING" id="933084.A0A067Q8L7"/>
<dbReference type="Pfam" id="PF01926">
    <property type="entry name" value="MMR_HSR1"/>
    <property type="match status" value="1"/>
</dbReference>
<accession>A0A067Q8L7</accession>
<dbReference type="InterPro" id="IPR006073">
    <property type="entry name" value="GTP-bd"/>
</dbReference>
<feature type="compositionally biased region" description="Polar residues" evidence="1">
    <location>
        <begin position="334"/>
        <end position="345"/>
    </location>
</feature>
<feature type="compositionally biased region" description="Polar residues" evidence="1">
    <location>
        <begin position="17"/>
        <end position="30"/>
    </location>
</feature>
<sequence length="628" mass="69773">MDCQSSPTKSPPDANDGINQNGPSSDGSRTANVIIFGESGVGKSSIVNMIAGRDVAGTSSSLLGCTFEAQAYDVTPDPLPHTSPVALRLFDTAGLNEGSAGTVASPNAIANLYTLLRNMDGGINLLVFVVRGPRIKQSTFINYDIFYKAFCQEKVPIVLIVTGLEQEDSIPDWWHDNQEAFDKYKMIFKDVACIVSTRGRRIGDQYMFQQEYDDSRSKVEQLILRNCTGEPWKMDRITWFTAILMSLYNHFTPILPGIKPAALAHSLYYGLRDGAGMAPHMAKIFANLTEVGLLFEELPYRPGIVFKTLAGRVLASKEEPATRRPSDPGRESSPESTGAIVSNSVPPHERSLQSQSSMFSFDESKGECKLPPRTQFIISSSDQSTKFFEWSKRYSQTCLTEMDWYIEPSAARHEYLILKFELHNLSFWLRLERNAMLWSSIIMRRKGCCDRVQVRDRLSELIALGSDRRIASIRVNKQSPVNLPFVGSLQHHLTGKAHLYHALTANCFWYTGVVWESIAGCLGNDAIFSTPPSEREVQIGSQSDGASLSPTMIFSRDRLRAHVTVARRAMPTWKGDGGLEKVVKASEEVLGFARKYRLSSDDDGDGVQLLTAQSNISEVLIQGTVDSY</sequence>
<dbReference type="InParanoid" id="A0A067Q8L7"/>
<dbReference type="InterPro" id="IPR027417">
    <property type="entry name" value="P-loop_NTPase"/>
</dbReference>
<keyword evidence="4" id="KW-1185">Reference proteome</keyword>
<dbReference type="HOGENOM" id="CLU_435493_0_0_1"/>
<feature type="domain" description="G" evidence="2">
    <location>
        <begin position="33"/>
        <end position="159"/>
    </location>
</feature>
<feature type="compositionally biased region" description="Basic and acidic residues" evidence="1">
    <location>
        <begin position="317"/>
        <end position="333"/>
    </location>
</feature>
<dbReference type="Proteomes" id="UP000027265">
    <property type="component" value="Unassembled WGS sequence"/>
</dbReference>
<proteinExistence type="predicted"/>
<dbReference type="SUPFAM" id="SSF52540">
    <property type="entry name" value="P-loop containing nucleoside triphosphate hydrolases"/>
    <property type="match status" value="1"/>
</dbReference>
<organism evidence="3 4">
    <name type="scientific">Jaapia argillacea MUCL 33604</name>
    <dbReference type="NCBI Taxonomy" id="933084"/>
    <lineage>
        <taxon>Eukaryota</taxon>
        <taxon>Fungi</taxon>
        <taxon>Dikarya</taxon>
        <taxon>Basidiomycota</taxon>
        <taxon>Agaricomycotina</taxon>
        <taxon>Agaricomycetes</taxon>
        <taxon>Agaricomycetidae</taxon>
        <taxon>Jaapiales</taxon>
        <taxon>Jaapiaceae</taxon>
        <taxon>Jaapia</taxon>
    </lineage>
</organism>
<feature type="region of interest" description="Disordered" evidence="1">
    <location>
        <begin position="317"/>
        <end position="350"/>
    </location>
</feature>
<dbReference type="Gene3D" id="3.40.50.300">
    <property type="entry name" value="P-loop containing nucleotide triphosphate hydrolases"/>
    <property type="match status" value="1"/>
</dbReference>
<dbReference type="PROSITE" id="PS00675">
    <property type="entry name" value="SIGMA54_INTERACT_1"/>
    <property type="match status" value="1"/>
</dbReference>
<gene>
    <name evidence="3" type="ORF">JAAARDRAFT_33424</name>
</gene>
<protein>
    <recommendedName>
        <fullName evidence="2">G domain-containing protein</fullName>
    </recommendedName>
</protein>
<name>A0A067Q8L7_9AGAM</name>
<dbReference type="InterPro" id="IPR025662">
    <property type="entry name" value="Sigma_54_int_dom_ATP-bd_1"/>
</dbReference>
<evidence type="ECO:0000313" key="4">
    <source>
        <dbReference type="Proteomes" id="UP000027265"/>
    </source>
</evidence>